<dbReference type="Proteomes" id="UP000464954">
    <property type="component" value="Chromosome"/>
</dbReference>
<protein>
    <submittedName>
        <fullName evidence="2">Uncharacterized protein</fullName>
    </submittedName>
</protein>
<sequence>MRRAVCVFIFLMGMAAWAFAGINYYQGDGANNLFTTAESWSLGVLTENDTVYFSEDGWTVRNEVAATTASGSVGLSHLYFNSNIVNNIRFFSNSDSARLRVAGRIKILEGVAGKVNLDGRWNFRDKDLNIDHYGTNTLEISWIMVETTGTPGADLNYYGNNMNKIIIQSGTAGTGRANYTGRSALSSVDVDLSVEANSTGGGLGLGADLRLNNAILNLIDSGTLSNDMITIAGSLSVFDVSGTTDGSYSYNGVMRGFKGAVAGNLTLTGDLLPGDETGGIGTLTFEDELTIGATCEVGFELAAATNGGFDVVAGGASSTLTVDSGSSWIFDFSDISEEAITNGAAFAVLDGWSTISGSSTNITVSGLPDGYVFGSSTLFTAGFVSVLPVGFEGPAVNLSVAGNRMVMGLDAVAGFSYTIQSTTNLVEGSWSNMMEGVSGNGMIYMTNDILYPQAFFQIVY</sequence>
<evidence type="ECO:0000313" key="2">
    <source>
        <dbReference type="EMBL" id="QHI69780.1"/>
    </source>
</evidence>
<organism evidence="2 3">
    <name type="scientific">Tichowtungia aerotolerans</name>
    <dbReference type="NCBI Taxonomy" id="2697043"/>
    <lineage>
        <taxon>Bacteria</taxon>
        <taxon>Pseudomonadati</taxon>
        <taxon>Kiritimatiellota</taxon>
        <taxon>Tichowtungiia</taxon>
        <taxon>Tichowtungiales</taxon>
        <taxon>Tichowtungiaceae</taxon>
        <taxon>Tichowtungia</taxon>
    </lineage>
</organism>
<accession>A0A6P1M5B8</accession>
<reference evidence="2 3" key="1">
    <citation type="submission" date="2020-01" db="EMBL/GenBank/DDBJ databases">
        <title>Ponticoccus aerotolerans gen. nov., sp. nov., an anaerobic bacterium and proposal of Ponticoccusceae fam. nov., Ponticoccusles ord. nov. and Ponticoccuse classis nov. in the phylum Kiritimatiellaeota.</title>
        <authorList>
            <person name="Zhou L.Y."/>
            <person name="Du Z.J."/>
        </authorList>
    </citation>
    <scope>NUCLEOTIDE SEQUENCE [LARGE SCALE GENOMIC DNA]</scope>
    <source>
        <strain evidence="2 3">S-5007</strain>
    </source>
</reference>
<keyword evidence="1" id="KW-0732">Signal</keyword>
<dbReference type="RefSeq" id="WP_160628962.1">
    <property type="nucleotide sequence ID" value="NZ_CP047593.1"/>
</dbReference>
<evidence type="ECO:0000313" key="3">
    <source>
        <dbReference type="Proteomes" id="UP000464954"/>
    </source>
</evidence>
<dbReference type="AlphaFoldDB" id="A0A6P1M5B8"/>
<proteinExistence type="predicted"/>
<feature type="chain" id="PRO_5026860624" evidence="1">
    <location>
        <begin position="21"/>
        <end position="460"/>
    </location>
</feature>
<gene>
    <name evidence="2" type="ORF">GT409_10075</name>
</gene>
<name>A0A6P1M5B8_9BACT</name>
<dbReference type="EMBL" id="CP047593">
    <property type="protein sequence ID" value="QHI69780.1"/>
    <property type="molecule type" value="Genomic_DNA"/>
</dbReference>
<keyword evidence="3" id="KW-1185">Reference proteome</keyword>
<evidence type="ECO:0000256" key="1">
    <source>
        <dbReference type="SAM" id="SignalP"/>
    </source>
</evidence>
<dbReference type="KEGG" id="taer:GT409_10075"/>
<feature type="signal peptide" evidence="1">
    <location>
        <begin position="1"/>
        <end position="20"/>
    </location>
</feature>